<keyword evidence="2" id="KW-1185">Reference proteome</keyword>
<dbReference type="Proteomes" id="UP000037178">
    <property type="component" value="Unassembled WGS sequence"/>
</dbReference>
<protein>
    <submittedName>
        <fullName evidence="1">Uncharacterized protein</fullName>
    </submittedName>
</protein>
<comment type="caution">
    <text evidence="1">The sequence shown here is derived from an EMBL/GenBank/DDBJ whole genome shotgun (WGS) entry which is preliminary data.</text>
</comment>
<organism evidence="1 2">
    <name type="scientific">Candidatus Rhodobacter oscarellae</name>
    <dbReference type="NCBI Taxonomy" id="1675527"/>
    <lineage>
        <taxon>Bacteria</taxon>
        <taxon>Pseudomonadati</taxon>
        <taxon>Pseudomonadota</taxon>
        <taxon>Alphaproteobacteria</taxon>
        <taxon>Rhodobacterales</taxon>
        <taxon>Rhodobacter group</taxon>
        <taxon>Rhodobacter</taxon>
    </lineage>
</organism>
<sequence length="78" mass="7681">MAAAAQAFDDNGFPPFAGIDGSSRASGECAENGTAKSVALIINLAQNSAGPGSQCSSADGCLIKLALVARQRLAGGKI</sequence>
<name>A0A0J9EAM4_9RHOB</name>
<gene>
    <name evidence="1" type="ORF">AIOL_004643</name>
</gene>
<proteinExistence type="predicted"/>
<reference evidence="1 2" key="1">
    <citation type="submission" date="2015-06" db="EMBL/GenBank/DDBJ databases">
        <title>Draft genome sequence of an Alphaproteobacteria species associated to the Mediterranean sponge Oscarella lobularis.</title>
        <authorList>
            <person name="Jourda C."/>
            <person name="Santini S."/>
            <person name="Claverie J.-M."/>
        </authorList>
    </citation>
    <scope>NUCLEOTIDE SEQUENCE [LARGE SCALE GENOMIC DNA]</scope>
    <source>
        <strain evidence="1">IGS</strain>
    </source>
</reference>
<accession>A0A0J9EAM4</accession>
<dbReference type="EMBL" id="LFTY01000002">
    <property type="protein sequence ID" value="KMW59661.1"/>
    <property type="molecule type" value="Genomic_DNA"/>
</dbReference>
<dbReference type="AlphaFoldDB" id="A0A0J9EAM4"/>
<evidence type="ECO:0000313" key="2">
    <source>
        <dbReference type="Proteomes" id="UP000037178"/>
    </source>
</evidence>
<evidence type="ECO:0000313" key="1">
    <source>
        <dbReference type="EMBL" id="KMW59661.1"/>
    </source>
</evidence>